<gene>
    <name evidence="2" type="ORF">LCGC14_0934760</name>
</gene>
<dbReference type="EMBL" id="LAZR01003235">
    <property type="protein sequence ID" value="KKN20509.1"/>
    <property type="molecule type" value="Genomic_DNA"/>
</dbReference>
<evidence type="ECO:0000256" key="1">
    <source>
        <dbReference type="SAM" id="Phobius"/>
    </source>
</evidence>
<organism evidence="2">
    <name type="scientific">marine sediment metagenome</name>
    <dbReference type="NCBI Taxonomy" id="412755"/>
    <lineage>
        <taxon>unclassified sequences</taxon>
        <taxon>metagenomes</taxon>
        <taxon>ecological metagenomes</taxon>
    </lineage>
</organism>
<sequence length="325" mass="36664">MTVTSINKIKTTAVKRLPTGLSSIDRLYGKTDWKDPQGNKKMTWGFPDKTISLWAGQGGIGKSRLAVEVAKIITQKRYKVLYFQNEMPESTFANKILATGTVSNYFYLSESKTLAEQIKEIKEIKPHLVIVDSITMLEDFGLGSDRKIKTVIEAYRELIMKQNGHIILLSQLTKAGDTRGSTVLPHLVDAVFKLRTSGPGIFWFEVENKNRYGEVGPTYSSLWEHHDHGVIELSQGYEYEDFNWCETHNLPYESFLMGVERRRKENALERVQEDKAFAKIEKNHNILCVLILLAIGALRVFVWAVIGLASGAAGGMYEMSHGKDG</sequence>
<accession>A0A0F9NRB5</accession>
<dbReference type="PANTHER" id="PTHR32472:SF10">
    <property type="entry name" value="DNA REPAIR PROTEIN RADA-LIKE PROTEIN"/>
    <property type="match status" value="1"/>
</dbReference>
<dbReference type="Pfam" id="PF13481">
    <property type="entry name" value="AAA_25"/>
    <property type="match status" value="1"/>
</dbReference>
<keyword evidence="1" id="KW-0812">Transmembrane</keyword>
<dbReference type="SUPFAM" id="SSF52540">
    <property type="entry name" value="P-loop containing nucleoside triphosphate hydrolases"/>
    <property type="match status" value="1"/>
</dbReference>
<proteinExistence type="predicted"/>
<keyword evidence="1" id="KW-0472">Membrane</keyword>
<dbReference type="GO" id="GO:0000725">
    <property type="term" value="P:recombinational repair"/>
    <property type="evidence" value="ECO:0007669"/>
    <property type="project" value="TreeGrafter"/>
</dbReference>
<dbReference type="Gene3D" id="3.40.50.300">
    <property type="entry name" value="P-loop containing nucleotide triphosphate hydrolases"/>
    <property type="match status" value="1"/>
</dbReference>
<name>A0A0F9NRB5_9ZZZZ</name>
<dbReference type="PANTHER" id="PTHR32472">
    <property type="entry name" value="DNA REPAIR PROTEIN RADA"/>
    <property type="match status" value="1"/>
</dbReference>
<protein>
    <recommendedName>
        <fullName evidence="3">AAA+ ATPase domain-containing protein</fullName>
    </recommendedName>
</protein>
<feature type="transmembrane region" description="Helical" evidence="1">
    <location>
        <begin position="286"/>
        <end position="309"/>
    </location>
</feature>
<dbReference type="PRINTS" id="PR01874">
    <property type="entry name" value="DNAREPAIRADA"/>
</dbReference>
<evidence type="ECO:0000313" key="2">
    <source>
        <dbReference type="EMBL" id="KKN20509.1"/>
    </source>
</evidence>
<evidence type="ECO:0008006" key="3">
    <source>
        <dbReference type="Google" id="ProtNLM"/>
    </source>
</evidence>
<dbReference type="InterPro" id="IPR027417">
    <property type="entry name" value="P-loop_NTPase"/>
</dbReference>
<dbReference type="AlphaFoldDB" id="A0A0F9NRB5"/>
<reference evidence="2" key="1">
    <citation type="journal article" date="2015" name="Nature">
        <title>Complex archaea that bridge the gap between prokaryotes and eukaryotes.</title>
        <authorList>
            <person name="Spang A."/>
            <person name="Saw J.H."/>
            <person name="Jorgensen S.L."/>
            <person name="Zaremba-Niedzwiedzka K."/>
            <person name="Martijn J."/>
            <person name="Lind A.E."/>
            <person name="van Eijk R."/>
            <person name="Schleper C."/>
            <person name="Guy L."/>
            <person name="Ettema T.J."/>
        </authorList>
    </citation>
    <scope>NUCLEOTIDE SEQUENCE</scope>
</reference>
<keyword evidence="1" id="KW-1133">Transmembrane helix</keyword>
<comment type="caution">
    <text evidence="2">The sequence shown here is derived from an EMBL/GenBank/DDBJ whole genome shotgun (WGS) entry which is preliminary data.</text>
</comment>